<evidence type="ECO:0008006" key="4">
    <source>
        <dbReference type="Google" id="ProtNLM"/>
    </source>
</evidence>
<dbReference type="Proteomes" id="UP000276991">
    <property type="component" value="Unassembled WGS sequence"/>
</dbReference>
<protein>
    <recommendedName>
        <fullName evidence="4">Phosphoglycerate mutase family protein</fullName>
    </recommendedName>
</protein>
<dbReference type="GO" id="GO:0016791">
    <property type="term" value="F:phosphatase activity"/>
    <property type="evidence" value="ECO:0007669"/>
    <property type="project" value="UniProtKB-ARBA"/>
</dbReference>
<proteinExistence type="predicted"/>
<dbReference type="PANTHER" id="PTHR16469">
    <property type="entry name" value="UBIQUITIN-ASSOCIATED AND SH3 DOMAIN-CONTAINING BA-RELATED"/>
    <property type="match status" value="1"/>
</dbReference>
<dbReference type="InterPro" id="IPR013078">
    <property type="entry name" value="His_Pase_superF_clade-1"/>
</dbReference>
<evidence type="ECO:0000313" key="3">
    <source>
        <dbReference type="Proteomes" id="UP000276991"/>
    </source>
</evidence>
<dbReference type="Pfam" id="PF00300">
    <property type="entry name" value="His_Phos_1"/>
    <property type="match status" value="1"/>
</dbReference>
<dbReference type="Gene3D" id="3.40.50.1240">
    <property type="entry name" value="Phosphoglycerate mutase-like"/>
    <property type="match status" value="1"/>
</dbReference>
<dbReference type="AlphaFoldDB" id="A0A498S434"/>
<dbReference type="STRING" id="6277.A0A498S434"/>
<feature type="region of interest" description="Disordered" evidence="1">
    <location>
        <begin position="260"/>
        <end position="300"/>
    </location>
</feature>
<organism evidence="2 3">
    <name type="scientific">Acanthocheilonema viteae</name>
    <name type="common">Filarial nematode worm</name>
    <name type="synonym">Dipetalonema viteae</name>
    <dbReference type="NCBI Taxonomy" id="6277"/>
    <lineage>
        <taxon>Eukaryota</taxon>
        <taxon>Metazoa</taxon>
        <taxon>Ecdysozoa</taxon>
        <taxon>Nematoda</taxon>
        <taxon>Chromadorea</taxon>
        <taxon>Rhabditida</taxon>
        <taxon>Spirurina</taxon>
        <taxon>Spiruromorpha</taxon>
        <taxon>Filarioidea</taxon>
        <taxon>Onchocercidae</taxon>
        <taxon>Acanthocheilonema</taxon>
    </lineage>
</organism>
<dbReference type="OrthoDB" id="414418at2759"/>
<dbReference type="PANTHER" id="PTHR16469:SF27">
    <property type="entry name" value="UBIQUITIN-ASSOCIATED AND SH3 DOMAIN-CONTAINING BA-RELATED"/>
    <property type="match status" value="1"/>
</dbReference>
<dbReference type="InterPro" id="IPR051710">
    <property type="entry name" value="Phosphatase_SH3-domain"/>
</dbReference>
<dbReference type="InterPro" id="IPR029033">
    <property type="entry name" value="His_PPase_superfam"/>
</dbReference>
<feature type="compositionally biased region" description="Low complexity" evidence="1">
    <location>
        <begin position="260"/>
        <end position="279"/>
    </location>
</feature>
<gene>
    <name evidence="2" type="ORF">NAV_LOCUS1421</name>
</gene>
<sequence length="300" mass="34057">MEKSPRRLIVVRHGERCDFTFSQQGISWMKQAFDTNGRYHQFDLNLPRNLPKRKDGFEMFAYDAPLTEMGYLQSKLTGFPFLLLDIDLCTSYLSTCRALRDHDVKIDHVYCSAALRCVQTAVGIIKGMDSRTLRINVEPGLYEWMHWCRNGVPSWMTPEELSRSGYPINNYYMPLLKPNELCADETLNDFYERSFSLVRKILSVHNEGTVLLVAHGPSMDALTRQLCGGAPRTPEDFIYKLQQIPYLACLQVVEQSIDSDNNGSIKSSSSNSGDTSNKSWKFDGSPIPPLTHASNSSFDT</sequence>
<reference evidence="2 3" key="1">
    <citation type="submission" date="2018-08" db="EMBL/GenBank/DDBJ databases">
        <authorList>
            <person name="Laetsch R D."/>
            <person name="Stevens L."/>
            <person name="Kumar S."/>
            <person name="Blaxter L. M."/>
        </authorList>
    </citation>
    <scope>NUCLEOTIDE SEQUENCE [LARGE SCALE GENOMIC DNA]</scope>
</reference>
<dbReference type="EMBL" id="UPTC01000123">
    <property type="protein sequence ID" value="VBB26591.1"/>
    <property type="molecule type" value="Genomic_DNA"/>
</dbReference>
<feature type="non-terminal residue" evidence="2">
    <location>
        <position position="300"/>
    </location>
</feature>
<evidence type="ECO:0000313" key="2">
    <source>
        <dbReference type="EMBL" id="VBB26591.1"/>
    </source>
</evidence>
<accession>A0A498S434</accession>
<dbReference type="CDD" id="cd07067">
    <property type="entry name" value="HP_PGM_like"/>
    <property type="match status" value="1"/>
</dbReference>
<keyword evidence="3" id="KW-1185">Reference proteome</keyword>
<dbReference type="SUPFAM" id="SSF53254">
    <property type="entry name" value="Phosphoglycerate mutase-like"/>
    <property type="match status" value="1"/>
</dbReference>
<evidence type="ECO:0000256" key="1">
    <source>
        <dbReference type="SAM" id="MobiDB-lite"/>
    </source>
</evidence>
<name>A0A498S434_ACAVI</name>